<keyword evidence="1" id="KW-1133">Transmembrane helix</keyword>
<accession>A0A2W4T3J7</accession>
<evidence type="ECO:0000313" key="3">
    <source>
        <dbReference type="Proteomes" id="UP000249396"/>
    </source>
</evidence>
<keyword evidence="1" id="KW-0472">Membrane</keyword>
<keyword evidence="1" id="KW-0812">Transmembrane</keyword>
<organism evidence="2 3">
    <name type="scientific">Candidatus Methylumidiphilus alinenensis</name>
    <dbReference type="NCBI Taxonomy" id="2202197"/>
    <lineage>
        <taxon>Bacteria</taxon>
        <taxon>Pseudomonadati</taxon>
        <taxon>Pseudomonadota</taxon>
        <taxon>Gammaproteobacteria</taxon>
        <taxon>Methylococcales</taxon>
        <taxon>Candidatus Methylumidiphilus</taxon>
    </lineage>
</organism>
<proteinExistence type="predicted"/>
<name>A0A2W4T3J7_9GAMM</name>
<feature type="transmembrane region" description="Helical" evidence="1">
    <location>
        <begin position="12"/>
        <end position="29"/>
    </location>
</feature>
<comment type="caution">
    <text evidence="2">The sequence shown here is derived from an EMBL/GenBank/DDBJ whole genome shotgun (WGS) entry which is preliminary data.</text>
</comment>
<gene>
    <name evidence="2" type="ORF">DM484_07295</name>
</gene>
<protein>
    <submittedName>
        <fullName evidence="2">Uncharacterized protein</fullName>
    </submittedName>
</protein>
<evidence type="ECO:0000313" key="2">
    <source>
        <dbReference type="EMBL" id="PZN81960.1"/>
    </source>
</evidence>
<dbReference type="AlphaFoldDB" id="A0A2W4T3J7"/>
<feature type="transmembrane region" description="Helical" evidence="1">
    <location>
        <begin position="41"/>
        <end position="69"/>
    </location>
</feature>
<dbReference type="EMBL" id="QJPH01000243">
    <property type="protein sequence ID" value="PZN81960.1"/>
    <property type="molecule type" value="Genomic_DNA"/>
</dbReference>
<evidence type="ECO:0000256" key="1">
    <source>
        <dbReference type="SAM" id="Phobius"/>
    </source>
</evidence>
<reference evidence="2 3" key="1">
    <citation type="journal article" date="2018" name="Aquat. Microb. Ecol.">
        <title>Gammaproteobacterial methanotrophs dominate.</title>
        <authorList>
            <person name="Rissanen A.J."/>
            <person name="Saarenheimo J."/>
            <person name="Tiirola M."/>
            <person name="Peura S."/>
            <person name="Aalto S.L."/>
            <person name="Karvinen A."/>
            <person name="Nykanen H."/>
        </authorList>
    </citation>
    <scope>NUCLEOTIDE SEQUENCE [LARGE SCALE GENOMIC DNA]</scope>
    <source>
        <strain evidence="2">AMbin10</strain>
    </source>
</reference>
<sequence>MRLQDWMILRLYIRQILLILFSILVQFMANNLVETGKANAMVAIIATGIAPMFYWASIGLMAWSVLWVFHSTWRLWKWEQGDSNEPCCHICGGLVDMKNGRYGLYYKCLACGKTSSL</sequence>
<dbReference type="Proteomes" id="UP000249396">
    <property type="component" value="Unassembled WGS sequence"/>
</dbReference>